<dbReference type="GO" id="GO:0032991">
    <property type="term" value="C:protein-containing complex"/>
    <property type="evidence" value="ECO:0007669"/>
    <property type="project" value="Ensembl"/>
</dbReference>
<keyword evidence="3 9" id="KW-0479">Metal-binding</keyword>
<dbReference type="GO" id="GO:0005737">
    <property type="term" value="C:cytoplasm"/>
    <property type="evidence" value="ECO:0007669"/>
    <property type="project" value="Ensembl"/>
</dbReference>
<evidence type="ECO:0000256" key="8">
    <source>
        <dbReference type="PIRSR" id="PIRSR000459-1"/>
    </source>
</evidence>
<dbReference type="Bgee" id="ENSOANG00000022563">
    <property type="expression patterns" value="Expressed in testis and 5 other cell types or tissues"/>
</dbReference>
<organism evidence="11 12">
    <name type="scientific">Ornithorhynchus anatinus</name>
    <name type="common">Duckbill platypus</name>
    <dbReference type="NCBI Taxonomy" id="9258"/>
    <lineage>
        <taxon>Eukaryota</taxon>
        <taxon>Metazoa</taxon>
        <taxon>Chordata</taxon>
        <taxon>Craniata</taxon>
        <taxon>Vertebrata</taxon>
        <taxon>Euteleostomi</taxon>
        <taxon>Mammalia</taxon>
        <taxon>Monotremata</taxon>
        <taxon>Ornithorhynchidae</taxon>
        <taxon>Ornithorhynchus</taxon>
    </lineage>
</organism>
<dbReference type="GO" id="GO:0005509">
    <property type="term" value="F:calcium ion binding"/>
    <property type="evidence" value="ECO:0007669"/>
    <property type="project" value="Ensembl"/>
</dbReference>
<keyword evidence="5" id="KW-0012">Acyltransferase</keyword>
<sequence length="697" mass="76794">DAGIRSALQPTNVSWREEANKRSHRTSKFYSSELIVRRGQPFVIALGLNRAVAAGETLTFTAVTGPSPSESARTKAVFQLSGPVARGGWSAVPEARDGSGLTIAVTSPANSPIGQYKLSVQISSRGKVSSTVLGTFIQLFNPWLQADAVFLNSEAEREEYVLRDAGIIYVGSVNRIGMVGWNYGQFEDDVLNICLSILDRSLNYQRDPTTDVARRNDPKYIGRVLSAMVNGNDDAGVLAGNWSGEYTGGRDPRNWNGSVEILKEWKKTGYRPVRYGQCWVFAGALNTVLRCLGIPARVVTNFNSAHDTDRNLTVDVYYDPTGNPLDRGSDSVWNFHVWNEAWFLRTDLGPAYGGWQVLDATPQERSQGIFQCGPSSVAAIRAGEVQLDFDGPFVFAEVNADRVTWVYDRSNGTQRQNWLDAYSVGRFISTKAVGVNARLDLTERYKFPEGSAQERAVFKKALSQLRPTMGFSPTATEEAGRGQAAQVSGKFKVIGSLEVGQEVNVVLLLQNLTRDLKTVTVNRTAWTIVYNGTLVREIWRDSITASLEPEEEIELPIKLAYAQYDGHLTADNMIRVTAVCQVTDGGEVVVERDVILDNPTITLEVPDHAKVKTPMNVLVLFANPLAEPVENCVLMVEGSGLMRGNLKIDVPSLRPKQRSRVQFEIVPIRSGANQLLIDFSCNKFPAIKAFVNINVSD</sequence>
<keyword evidence="2" id="KW-0808">Transferase</keyword>
<dbReference type="InterPro" id="IPR050779">
    <property type="entry name" value="Transglutaminase"/>
</dbReference>
<dbReference type="PIRSF" id="PIRSF000459">
    <property type="entry name" value="TGM_EBP42"/>
    <property type="match status" value="1"/>
</dbReference>
<name>A0A6I8P7W0_ORNAN</name>
<evidence type="ECO:0000256" key="3">
    <source>
        <dbReference type="ARBA" id="ARBA00022723"/>
    </source>
</evidence>
<dbReference type="Ensembl" id="ENSOANT00000052483.1">
    <property type="protein sequence ID" value="ENSOANP00000050272.1"/>
    <property type="gene ID" value="ENSOANG00000022563.3"/>
</dbReference>
<dbReference type="SUPFAM" id="SSF81296">
    <property type="entry name" value="E set domains"/>
    <property type="match status" value="1"/>
</dbReference>
<dbReference type="Pfam" id="PF01841">
    <property type="entry name" value="Transglut_core"/>
    <property type="match status" value="1"/>
</dbReference>
<dbReference type="PANTHER" id="PTHR11590:SF36">
    <property type="entry name" value="PROTEIN-GLUTAMINE GAMMA-GLUTAMYLTRANSFERASE E"/>
    <property type="match status" value="1"/>
</dbReference>
<keyword evidence="12" id="KW-1185">Reference proteome</keyword>
<feature type="domain" description="Transglutaminase-like" evidence="10">
    <location>
        <begin position="270"/>
        <end position="362"/>
    </location>
</feature>
<dbReference type="InParanoid" id="A0A6I8P7W0"/>
<dbReference type="InterPro" id="IPR036985">
    <property type="entry name" value="Transglutaminase-like_sf"/>
</dbReference>
<feature type="binding site" evidence="9">
    <location>
        <position position="401"/>
    </location>
    <ligand>
        <name>Ca(2+)</name>
        <dbReference type="ChEBI" id="CHEBI:29108"/>
    </ligand>
</feature>
<gene>
    <name evidence="11" type="primary">TGM3</name>
</gene>
<dbReference type="FunFam" id="3.90.260.10:FF:000001">
    <property type="entry name" value="Protein-glutamine gamma-glutamyltransferase 2"/>
    <property type="match status" value="1"/>
</dbReference>
<evidence type="ECO:0000256" key="7">
    <source>
        <dbReference type="ARBA" id="ARBA00051843"/>
    </source>
</evidence>
<dbReference type="InterPro" id="IPR013783">
    <property type="entry name" value="Ig-like_fold"/>
</dbReference>
<dbReference type="AlphaFoldDB" id="A0A6I8P7W0"/>
<dbReference type="Pfam" id="PF00927">
    <property type="entry name" value="Transglut_C"/>
    <property type="match status" value="2"/>
</dbReference>
<feature type="binding site" evidence="9">
    <location>
        <position position="399"/>
    </location>
    <ligand>
        <name>Ca(2+)</name>
        <dbReference type="ChEBI" id="CHEBI:29108"/>
    </ligand>
</feature>
<reference evidence="11" key="2">
    <citation type="submission" date="2025-09" db="UniProtKB">
        <authorList>
            <consortium name="Ensembl"/>
        </authorList>
    </citation>
    <scope>IDENTIFICATION</scope>
    <source>
        <strain evidence="11">Glennie</strain>
    </source>
</reference>
<evidence type="ECO:0000256" key="4">
    <source>
        <dbReference type="ARBA" id="ARBA00022837"/>
    </source>
</evidence>
<evidence type="ECO:0000256" key="6">
    <source>
        <dbReference type="ARBA" id="ARBA00024222"/>
    </source>
</evidence>
<feature type="active site" evidence="8">
    <location>
        <position position="278"/>
    </location>
</feature>
<evidence type="ECO:0000259" key="10">
    <source>
        <dbReference type="SMART" id="SM00460"/>
    </source>
</evidence>
<dbReference type="Gene3D" id="2.60.40.10">
    <property type="entry name" value="Immunoglobulins"/>
    <property type="match status" value="3"/>
</dbReference>
<proteinExistence type="inferred from homology"/>
<evidence type="ECO:0000256" key="9">
    <source>
        <dbReference type="PIRSR" id="PIRSR000459-2"/>
    </source>
</evidence>
<dbReference type="FunFam" id="2.60.40.10:FF:000278">
    <property type="entry name" value="Protein-glutamine gamma-glutamyltransferase 2"/>
    <property type="match status" value="1"/>
</dbReference>
<evidence type="ECO:0000313" key="11">
    <source>
        <dbReference type="Ensembl" id="ENSOANP00000050272.1"/>
    </source>
</evidence>
<feature type="active site" evidence="8">
    <location>
        <position position="359"/>
    </location>
</feature>
<dbReference type="InterPro" id="IPR023608">
    <property type="entry name" value="Transglutaminase_animal"/>
</dbReference>
<accession>A0A6I8P7W0</accession>
<feature type="binding site" evidence="9">
    <location>
        <position position="454"/>
    </location>
    <ligand>
        <name>Ca(2+)</name>
        <dbReference type="ChEBI" id="CHEBI:29108"/>
    </ligand>
</feature>
<dbReference type="FunCoup" id="A0A6I8P7W0">
    <property type="interactions" value="322"/>
</dbReference>
<feature type="active site" evidence="8">
    <location>
        <position position="336"/>
    </location>
</feature>
<comment type="cofactor">
    <cofactor evidence="9">
        <name>Ca(2+)</name>
        <dbReference type="ChEBI" id="CHEBI:29108"/>
    </cofactor>
    <text evidence="9">Binds 1 Ca(2+) ion per subunit.</text>
</comment>
<evidence type="ECO:0000256" key="2">
    <source>
        <dbReference type="ARBA" id="ARBA00022679"/>
    </source>
</evidence>
<comment type="similarity">
    <text evidence="1">Belongs to the transglutaminase superfamily. Transglutaminase family.</text>
</comment>
<dbReference type="InterPro" id="IPR008958">
    <property type="entry name" value="Transglutaminase_C"/>
</dbReference>
<dbReference type="PANTHER" id="PTHR11590">
    <property type="entry name" value="PROTEIN-GLUTAMINE GAMMA-GLUTAMYLTRANSFERASE"/>
    <property type="match status" value="1"/>
</dbReference>
<comment type="catalytic activity">
    <reaction evidence="7">
        <text>L-glutaminyl-[protein] + L-lysyl-[protein] = [protein]-L-lysyl-N(6)-5-L-glutamyl-[protein] + NH4(+)</text>
        <dbReference type="Rhea" id="RHEA:54816"/>
        <dbReference type="Rhea" id="RHEA-COMP:9752"/>
        <dbReference type="Rhea" id="RHEA-COMP:10207"/>
        <dbReference type="Rhea" id="RHEA-COMP:14005"/>
        <dbReference type="ChEBI" id="CHEBI:28938"/>
        <dbReference type="ChEBI" id="CHEBI:29969"/>
        <dbReference type="ChEBI" id="CHEBI:30011"/>
        <dbReference type="ChEBI" id="CHEBI:138370"/>
        <dbReference type="EC" id="2.3.2.13"/>
    </reaction>
</comment>
<dbReference type="InterPro" id="IPR038765">
    <property type="entry name" value="Papain-like_cys_pep_sf"/>
</dbReference>
<dbReference type="GO" id="GO:0005198">
    <property type="term" value="F:structural molecule activity"/>
    <property type="evidence" value="ECO:0007669"/>
    <property type="project" value="Ensembl"/>
</dbReference>
<keyword evidence="4 9" id="KW-0106">Calcium</keyword>
<dbReference type="EC" id="2.3.2.13" evidence="6"/>
<evidence type="ECO:0000313" key="12">
    <source>
        <dbReference type="Proteomes" id="UP000002279"/>
    </source>
</evidence>
<dbReference type="Pfam" id="PF00868">
    <property type="entry name" value="Transglut_N"/>
    <property type="match status" value="1"/>
</dbReference>
<dbReference type="Proteomes" id="UP000002279">
    <property type="component" value="Unplaced"/>
</dbReference>
<dbReference type="InterPro" id="IPR014756">
    <property type="entry name" value="Ig_E-set"/>
</dbReference>
<dbReference type="SMART" id="SM00460">
    <property type="entry name" value="TGc"/>
    <property type="match status" value="1"/>
</dbReference>
<dbReference type="FunFam" id="2.60.40.10:FF:000171">
    <property type="entry name" value="protein-glutamine gamma-glutamyltransferase 6"/>
    <property type="match status" value="1"/>
</dbReference>
<dbReference type="InterPro" id="IPR036238">
    <property type="entry name" value="Transglutaminase_C_sf"/>
</dbReference>
<dbReference type="FunFam" id="2.60.40.10:FF:000090">
    <property type="entry name" value="Protein-glutamine gamma-glutamyltransferase 2"/>
    <property type="match status" value="1"/>
</dbReference>
<dbReference type="Gene3D" id="3.90.260.10">
    <property type="entry name" value="Transglutaminase-like"/>
    <property type="match status" value="1"/>
</dbReference>
<dbReference type="GO" id="GO:0003810">
    <property type="term" value="F:protein-glutamine gamma-glutamyltransferase activity"/>
    <property type="evidence" value="ECO:0007669"/>
    <property type="project" value="UniProtKB-EC"/>
</dbReference>
<dbReference type="SUPFAM" id="SSF54001">
    <property type="entry name" value="Cysteine proteinases"/>
    <property type="match status" value="1"/>
</dbReference>
<evidence type="ECO:0000256" key="5">
    <source>
        <dbReference type="ARBA" id="ARBA00023315"/>
    </source>
</evidence>
<dbReference type="GeneTree" id="ENSGT01050000244866"/>
<dbReference type="InterPro" id="IPR001102">
    <property type="entry name" value="Transglutaminase_N"/>
</dbReference>
<feature type="binding site" evidence="9">
    <location>
        <position position="449"/>
    </location>
    <ligand>
        <name>Ca(2+)</name>
        <dbReference type="ChEBI" id="CHEBI:29108"/>
    </ligand>
</feature>
<reference evidence="11" key="1">
    <citation type="submission" date="2025-08" db="UniProtKB">
        <authorList>
            <consortium name="Ensembl"/>
        </authorList>
    </citation>
    <scope>IDENTIFICATION</scope>
    <source>
        <strain evidence="11">Glennie</strain>
    </source>
</reference>
<evidence type="ECO:0000256" key="1">
    <source>
        <dbReference type="ARBA" id="ARBA00005968"/>
    </source>
</evidence>
<dbReference type="SUPFAM" id="SSF49309">
    <property type="entry name" value="Transglutaminase, two C-terminal domains"/>
    <property type="match status" value="2"/>
</dbReference>
<dbReference type="GO" id="GO:0031234">
    <property type="term" value="C:extrinsic component of cytoplasmic side of plasma membrane"/>
    <property type="evidence" value="ECO:0007669"/>
    <property type="project" value="Ensembl"/>
</dbReference>
<protein>
    <recommendedName>
        <fullName evidence="6">protein-glutamine gamma-glutamyltransferase</fullName>
        <ecNumber evidence="6">2.3.2.13</ecNumber>
    </recommendedName>
</protein>
<dbReference type="OMA" id="SMVGWNF"/>
<dbReference type="GO" id="GO:0030216">
    <property type="term" value="P:keratinocyte differentiation"/>
    <property type="evidence" value="ECO:0007669"/>
    <property type="project" value="Ensembl"/>
</dbReference>
<dbReference type="InterPro" id="IPR002931">
    <property type="entry name" value="Transglutaminase-like"/>
</dbReference>